<feature type="compositionally biased region" description="Basic residues" evidence="5">
    <location>
        <begin position="628"/>
        <end position="637"/>
    </location>
</feature>
<feature type="compositionally biased region" description="Basic and acidic residues" evidence="5">
    <location>
        <begin position="549"/>
        <end position="563"/>
    </location>
</feature>
<feature type="compositionally biased region" description="Acidic residues" evidence="5">
    <location>
        <begin position="599"/>
        <end position="614"/>
    </location>
</feature>
<protein>
    <recommendedName>
        <fullName evidence="10">NUC153 domain-containing protein</fullName>
    </recommendedName>
</protein>
<dbReference type="GO" id="GO:0003723">
    <property type="term" value="F:RNA binding"/>
    <property type="evidence" value="ECO:0007669"/>
    <property type="project" value="TreeGrafter"/>
</dbReference>
<comment type="similarity">
    <text evidence="2">Belongs to the ESF1 family.</text>
</comment>
<evidence type="ECO:0000256" key="2">
    <source>
        <dbReference type="ARBA" id="ARBA00009087"/>
    </source>
</evidence>
<feature type="compositionally biased region" description="Basic residues" evidence="5">
    <location>
        <begin position="679"/>
        <end position="688"/>
    </location>
</feature>
<feature type="compositionally biased region" description="Polar residues" evidence="5">
    <location>
        <begin position="772"/>
        <end position="783"/>
    </location>
</feature>
<dbReference type="InterPro" id="IPR039754">
    <property type="entry name" value="Esf1"/>
</dbReference>
<dbReference type="PANTHER" id="PTHR12202:SF0">
    <property type="entry name" value="ESF1 HOMOLOG"/>
    <property type="match status" value="1"/>
</dbReference>
<keyword evidence="9" id="KW-1185">Reference proteome</keyword>
<feature type="compositionally biased region" description="Acidic residues" evidence="5">
    <location>
        <begin position="502"/>
        <end position="512"/>
    </location>
</feature>
<feature type="compositionally biased region" description="Basic and acidic residues" evidence="5">
    <location>
        <begin position="689"/>
        <end position="698"/>
    </location>
</feature>
<feature type="region of interest" description="Disordered" evidence="5">
    <location>
        <begin position="478"/>
        <end position="517"/>
    </location>
</feature>
<feature type="compositionally biased region" description="Basic and acidic residues" evidence="5">
    <location>
        <begin position="665"/>
        <end position="678"/>
    </location>
</feature>
<feature type="compositionally biased region" description="Acidic residues" evidence="5">
    <location>
        <begin position="201"/>
        <end position="218"/>
    </location>
</feature>
<dbReference type="InterPro" id="IPR056750">
    <property type="entry name" value="RRM_ESF1"/>
</dbReference>
<dbReference type="EMBL" id="JAODUO010000278">
    <property type="protein sequence ID" value="KAK2184182.1"/>
    <property type="molecule type" value="Genomic_DNA"/>
</dbReference>
<feature type="compositionally biased region" description="Acidic residues" evidence="5">
    <location>
        <begin position="478"/>
        <end position="487"/>
    </location>
</feature>
<dbReference type="InterPro" id="IPR012580">
    <property type="entry name" value="NUC153"/>
</dbReference>
<dbReference type="GO" id="GO:0005730">
    <property type="term" value="C:nucleolus"/>
    <property type="evidence" value="ECO:0007669"/>
    <property type="project" value="UniProtKB-SubCell"/>
</dbReference>
<dbReference type="PANTHER" id="PTHR12202">
    <property type="entry name" value="ESF1 HOMOLOG"/>
    <property type="match status" value="1"/>
</dbReference>
<accession>A0AAD9NXC7</accession>
<feature type="region of interest" description="Disordered" evidence="5">
    <location>
        <begin position="529"/>
        <end position="698"/>
    </location>
</feature>
<dbReference type="Pfam" id="PF25121">
    <property type="entry name" value="RRM_ESF1"/>
    <property type="match status" value="1"/>
</dbReference>
<evidence type="ECO:0000256" key="4">
    <source>
        <dbReference type="ARBA" id="ARBA00023242"/>
    </source>
</evidence>
<dbReference type="Proteomes" id="UP001209878">
    <property type="component" value="Unassembled WGS sequence"/>
</dbReference>
<sequence length="812" mass="93337">MAELLEDKRFAHIGRDPRFRELKKQHHKVKIDRRFKGMFNDKRFKVKYMVDKRGRPVQTSSSDHLRRYYHISSSDEEGTSGSEEEEEEEEEVGRGKEGKSSDKTKKDKQDHGKVKLKDADRKKKVKDMDGKKKSKTKTGNVKENRDDESEGDECVTADVAKISKVGKDAKKHQNKSGTNNVSISSSSAKSKAKLMTNKDVDTDEEESSEVSSEEEESSQGDKTGSSGEELDQDQIYDVDVGKKPDYARGEGVVDTDDDSEDSDEELEIEHDWAELDKDAPEAEAITRRLAVCNMDWDRIKAVDLLVLFNSFKPPDGVIHRVTIYPSDFGLARMKEEETHGPVELVTGTKDEYDEETEYNTERLRQYQLKRLKYYYAIVECDTPETASAIYDNCDGTEYESSAAKLDLRYIPDDMTFDQEVKSVARDVPSNYTPSLFVTTALQQSNVELTWDETNKDRIAVTMRKFNKDELDEMDLNDYLASDDDDAPDPYGDLLEPPTFGGEGEEEEEEGEEEAVRKYQALLQGIRVDDRRKEDKDVEMEVSWGLGLKETTEDLVKKAQKEELTPWETYLQKRREKNRAKREQKSKAPATATEETAAFSDDELPDGSSDADTDFFTDTLSAGKEDKKKTRKKKKKPVKLTAEEEAQQKEDKAELSLLMMDEDDEREHFSLKEIQEKEKMTKRRRRRKRQAEEEVAAEKDTFQMDLSDKRFEAVFTNPLYNIDPSSHEFKKTKAIENLIDEKVKRVRRDGKNTVKSRQDRTETTNISGEDKQQTQPLRTGSLQINDASKLESLIKSVKVKTRLLQDKKKKKLK</sequence>
<feature type="region of interest" description="Disordered" evidence="5">
    <location>
        <begin position="744"/>
        <end position="783"/>
    </location>
</feature>
<feature type="compositionally biased region" description="Basic and acidic residues" evidence="5">
    <location>
        <begin position="92"/>
        <end position="131"/>
    </location>
</feature>
<feature type="domain" description="ESF1 RRM" evidence="7">
    <location>
        <begin position="286"/>
        <end position="424"/>
    </location>
</feature>
<evidence type="ECO:0000313" key="9">
    <source>
        <dbReference type="Proteomes" id="UP001209878"/>
    </source>
</evidence>
<evidence type="ECO:0000256" key="3">
    <source>
        <dbReference type="ARBA" id="ARBA00023054"/>
    </source>
</evidence>
<feature type="compositionally biased region" description="Acidic residues" evidence="5">
    <location>
        <begin position="146"/>
        <end position="155"/>
    </location>
</feature>
<evidence type="ECO:0008006" key="10">
    <source>
        <dbReference type="Google" id="ProtNLM"/>
    </source>
</evidence>
<feature type="compositionally biased region" description="Basic and acidic residues" evidence="5">
    <location>
        <begin position="744"/>
        <end position="771"/>
    </location>
</feature>
<organism evidence="8 9">
    <name type="scientific">Ridgeia piscesae</name>
    <name type="common">Tubeworm</name>
    <dbReference type="NCBI Taxonomy" id="27915"/>
    <lineage>
        <taxon>Eukaryota</taxon>
        <taxon>Metazoa</taxon>
        <taxon>Spiralia</taxon>
        <taxon>Lophotrochozoa</taxon>
        <taxon>Annelida</taxon>
        <taxon>Polychaeta</taxon>
        <taxon>Sedentaria</taxon>
        <taxon>Canalipalpata</taxon>
        <taxon>Sabellida</taxon>
        <taxon>Siboglinidae</taxon>
        <taxon>Ridgeia</taxon>
    </lineage>
</organism>
<keyword evidence="3" id="KW-0175">Coiled coil</keyword>
<proteinExistence type="inferred from homology"/>
<reference evidence="8" key="1">
    <citation type="journal article" date="2023" name="Mol. Biol. Evol.">
        <title>Third-Generation Sequencing Reveals the Adaptive Role of the Epigenome in Three Deep-Sea Polychaetes.</title>
        <authorList>
            <person name="Perez M."/>
            <person name="Aroh O."/>
            <person name="Sun Y."/>
            <person name="Lan Y."/>
            <person name="Juniper S.K."/>
            <person name="Young C.R."/>
            <person name="Angers B."/>
            <person name="Qian P.Y."/>
        </authorList>
    </citation>
    <scope>NUCLEOTIDE SEQUENCE</scope>
    <source>
        <strain evidence="8">R07B-5</strain>
    </source>
</reference>
<keyword evidence="4" id="KW-0539">Nucleus</keyword>
<feature type="compositionally biased region" description="Basic and acidic residues" evidence="5">
    <location>
        <begin position="239"/>
        <end position="248"/>
    </location>
</feature>
<feature type="region of interest" description="Disordered" evidence="5">
    <location>
        <begin position="50"/>
        <end position="267"/>
    </location>
</feature>
<evidence type="ECO:0000259" key="7">
    <source>
        <dbReference type="Pfam" id="PF25121"/>
    </source>
</evidence>
<feature type="compositionally biased region" description="Low complexity" evidence="5">
    <location>
        <begin position="587"/>
        <end position="597"/>
    </location>
</feature>
<gene>
    <name evidence="8" type="ORF">NP493_277g02025</name>
</gene>
<evidence type="ECO:0000256" key="1">
    <source>
        <dbReference type="ARBA" id="ARBA00004604"/>
    </source>
</evidence>
<evidence type="ECO:0000259" key="6">
    <source>
        <dbReference type="Pfam" id="PF08159"/>
    </source>
</evidence>
<dbReference type="Pfam" id="PF08159">
    <property type="entry name" value="NUC153"/>
    <property type="match status" value="1"/>
</dbReference>
<dbReference type="AlphaFoldDB" id="A0AAD9NXC7"/>
<comment type="subcellular location">
    <subcellularLocation>
        <location evidence="1">Nucleus</location>
        <location evidence="1">Nucleolus</location>
    </subcellularLocation>
</comment>
<feature type="compositionally biased region" description="Acidic residues" evidence="5">
    <location>
        <begin position="253"/>
        <end position="267"/>
    </location>
</feature>
<name>A0AAD9NXC7_RIDPI</name>
<feature type="compositionally biased region" description="Acidic residues" evidence="5">
    <location>
        <begin position="74"/>
        <end position="91"/>
    </location>
</feature>
<dbReference type="GO" id="GO:0006364">
    <property type="term" value="P:rRNA processing"/>
    <property type="evidence" value="ECO:0007669"/>
    <property type="project" value="InterPro"/>
</dbReference>
<evidence type="ECO:0000313" key="8">
    <source>
        <dbReference type="EMBL" id="KAK2184182.1"/>
    </source>
</evidence>
<evidence type="ECO:0000256" key="5">
    <source>
        <dbReference type="SAM" id="MobiDB-lite"/>
    </source>
</evidence>
<feature type="domain" description="NUC153" evidence="6">
    <location>
        <begin position="707"/>
        <end position="734"/>
    </location>
</feature>
<comment type="caution">
    <text evidence="8">The sequence shown here is derived from an EMBL/GenBank/DDBJ whole genome shotgun (WGS) entry which is preliminary data.</text>
</comment>